<organism evidence="2 3">
    <name type="scientific">Legionella maioricensis</name>
    <dbReference type="NCBI Taxonomy" id="2896528"/>
    <lineage>
        <taxon>Bacteria</taxon>
        <taxon>Pseudomonadati</taxon>
        <taxon>Pseudomonadota</taxon>
        <taxon>Gammaproteobacteria</taxon>
        <taxon>Legionellales</taxon>
        <taxon>Legionellaceae</taxon>
        <taxon>Legionella</taxon>
    </lineage>
</organism>
<feature type="transmembrane region" description="Helical" evidence="1">
    <location>
        <begin position="12"/>
        <end position="30"/>
    </location>
</feature>
<keyword evidence="1" id="KW-1133">Transmembrane helix</keyword>
<evidence type="ECO:0000256" key="1">
    <source>
        <dbReference type="SAM" id="Phobius"/>
    </source>
</evidence>
<name>A0A9X2IBU2_9GAMM</name>
<evidence type="ECO:0000313" key="3">
    <source>
        <dbReference type="Proteomes" id="UP001139721"/>
    </source>
</evidence>
<dbReference type="Proteomes" id="UP001139721">
    <property type="component" value="Unassembled WGS sequence"/>
</dbReference>
<reference evidence="2" key="1">
    <citation type="submission" date="2021-11" db="EMBL/GenBank/DDBJ databases">
        <title>Legionella maioricencis sp. nov., a new species isolated from hot water samples in Mallorca.</title>
        <authorList>
            <person name="Crespi S."/>
            <person name="Drasar V."/>
            <person name="Salva-Serra F."/>
            <person name="Jaen-Luchoro D."/>
            <person name="Pineiro-Iglesias B."/>
            <person name="Aliaga F."/>
            <person name="Fernandez-Juarez V."/>
            <person name="Coll G."/>
            <person name="Moore E.R.B."/>
            <person name="Bennasar-Figueras A."/>
        </authorList>
    </citation>
    <scope>NUCLEOTIDE SEQUENCE</scope>
    <source>
        <strain evidence="2">HCPI-6</strain>
    </source>
</reference>
<feature type="transmembrane region" description="Helical" evidence="1">
    <location>
        <begin position="45"/>
        <end position="65"/>
    </location>
</feature>
<comment type="caution">
    <text evidence="2">The sequence shown here is derived from an EMBL/GenBank/DDBJ whole genome shotgun (WGS) entry which is preliminary data.</text>
</comment>
<keyword evidence="1" id="KW-0472">Membrane</keyword>
<dbReference type="EMBL" id="JAJKBJ010000005">
    <property type="protein sequence ID" value="MCL9683737.1"/>
    <property type="molecule type" value="Genomic_DNA"/>
</dbReference>
<sequence length="107" mass="12368">MEKARVKNYGLLPILLASFILLIGTFYSVYSNASNNASQPPGTQLAYFIGYHSYGGYYLPGYIYYGPRHYPRRAYWTGWRSIGYGCRQTCLIDRWSGRAIRCSRRCI</sequence>
<evidence type="ECO:0000313" key="2">
    <source>
        <dbReference type="EMBL" id="MCL9683737.1"/>
    </source>
</evidence>
<keyword evidence="1" id="KW-0812">Transmembrane</keyword>
<dbReference type="AlphaFoldDB" id="A0A9X2IBU2"/>
<keyword evidence="3" id="KW-1185">Reference proteome</keyword>
<proteinExistence type="predicted"/>
<gene>
    <name evidence="2" type="ORF">LOX96_06505</name>
</gene>
<dbReference type="RefSeq" id="WP_250421658.1">
    <property type="nucleotide sequence ID" value="NZ_JAJKBJ010000005.1"/>
</dbReference>
<accession>A0A9X2IBU2</accession>
<protein>
    <submittedName>
        <fullName evidence="2">Uncharacterized protein</fullName>
    </submittedName>
</protein>